<proteinExistence type="predicted"/>
<dbReference type="EMBL" id="JAPESX010000438">
    <property type="protein sequence ID" value="KAJ8121303.1"/>
    <property type="molecule type" value="Genomic_DNA"/>
</dbReference>
<keyword evidence="2" id="KW-1185">Reference proteome</keyword>
<organism evidence="1 2">
    <name type="scientific">Nemania bipapillata</name>
    <dbReference type="NCBI Taxonomy" id="110536"/>
    <lineage>
        <taxon>Eukaryota</taxon>
        <taxon>Fungi</taxon>
        <taxon>Dikarya</taxon>
        <taxon>Ascomycota</taxon>
        <taxon>Pezizomycotina</taxon>
        <taxon>Sordariomycetes</taxon>
        <taxon>Xylariomycetidae</taxon>
        <taxon>Xylariales</taxon>
        <taxon>Xylariaceae</taxon>
        <taxon>Nemania</taxon>
    </lineage>
</organism>
<sequence length="524" mass="59710">MFAQVPPGNARGQQDQIGVKRSFHIHNDTLDMDQLSQEQQLSQTQSQSQSQSQTQRAEDDYGERNHDEGDLEREVDDEEHDGQDGHDEDHDDDASESSDEDEHIDTTVQQDMEKLQHTFPHFQDEYRLIKRIGEGTFSTVYKAEDLRYDYYINNWDIDADDGQWTPPPLRSSSASHLNSAARRKPKFVAIKKIYVTSSPARILNELELLHDLRASPSVCPLITAFRESDQVLLILPYFRHQDFRKYYPKMNIYDTRVYLRALFTALAAVHARGIIHRDIKPTNFLYDPDKKRGVLVDFGLAEREGTDTKPCLCHEDRQVRKHRLQQSVAFNSIHTGLQPGYPKQDTRPSRRANRAGTRGFRAPEVLFKCTEQTTKIDIWSAGVILLTVLCKRFPFFNSADDVEAMIEIATIFGSKRMRLAGQLHGCMFDATIPTISSQGFSFEKIMLWSTCRSDGGRDGSANALTPEEKEAVEFLSRCMDLDPTRRISAEEALQHPFLMVDSDGDAETEGGLEPGLDAEEVMML</sequence>
<evidence type="ECO:0000313" key="2">
    <source>
        <dbReference type="Proteomes" id="UP001153334"/>
    </source>
</evidence>
<reference evidence="1" key="1">
    <citation type="submission" date="2022-11" db="EMBL/GenBank/DDBJ databases">
        <title>Genome Sequence of Nemania bipapillata.</title>
        <authorList>
            <person name="Buettner E."/>
        </authorList>
    </citation>
    <scope>NUCLEOTIDE SEQUENCE</scope>
    <source>
        <strain evidence="1">CP14</strain>
    </source>
</reference>
<accession>A0ACC2J285</accession>
<dbReference type="Proteomes" id="UP001153334">
    <property type="component" value="Unassembled WGS sequence"/>
</dbReference>
<comment type="caution">
    <text evidence="1">The sequence shown here is derived from an EMBL/GenBank/DDBJ whole genome shotgun (WGS) entry which is preliminary data.</text>
</comment>
<protein>
    <submittedName>
        <fullName evidence="1">Uncharacterized protein</fullName>
    </submittedName>
</protein>
<evidence type="ECO:0000313" key="1">
    <source>
        <dbReference type="EMBL" id="KAJ8121303.1"/>
    </source>
</evidence>
<gene>
    <name evidence="1" type="ORF">ONZ43_g2207</name>
</gene>
<name>A0ACC2J285_9PEZI</name>